<sequence>MMINPSKMPCIYKYIIQFVVDDETCRVIQDNIVLISRALRHQFVIPEWHEFTQYIEEFYWSAKTLTGGKVASYIPQLARFHPDQWGVSVCTVDGQRYDIGDTNVNFTMQSCSKPITYAIALNELGNETVHKYVGTEPSGRMFNAIVLDYNGECCKVLVEQQQLTTLHTVMVEPGPIMCSCFVRFSLQAECIHIEAYSYSSTKLQNSLPASIFPPFQEGGFKMLVFCYLVFLIGFSL</sequence>
<name>A0A5B7EF06_PORTR</name>
<dbReference type="Gene3D" id="3.40.710.10">
    <property type="entry name" value="DD-peptidase/beta-lactamase superfamily"/>
    <property type="match status" value="1"/>
</dbReference>
<dbReference type="EMBL" id="VSRR010002502">
    <property type="protein sequence ID" value="MPC31776.1"/>
    <property type="molecule type" value="Genomic_DNA"/>
</dbReference>
<comment type="similarity">
    <text evidence="1">Belongs to the glutaminase family.</text>
</comment>
<gene>
    <name evidence="6" type="primary">Gls_1</name>
    <name evidence="6" type="ORF">E2C01_025072</name>
</gene>
<comment type="catalytic activity">
    <reaction evidence="5">
        <text>L-glutamine + H2O = L-glutamate + NH4(+)</text>
        <dbReference type="Rhea" id="RHEA:15889"/>
        <dbReference type="ChEBI" id="CHEBI:15377"/>
        <dbReference type="ChEBI" id="CHEBI:28938"/>
        <dbReference type="ChEBI" id="CHEBI:29985"/>
        <dbReference type="ChEBI" id="CHEBI:58359"/>
        <dbReference type="EC" id="3.5.1.2"/>
    </reaction>
</comment>
<dbReference type="GO" id="GO:0006537">
    <property type="term" value="P:glutamate biosynthetic process"/>
    <property type="evidence" value="ECO:0007669"/>
    <property type="project" value="TreeGrafter"/>
</dbReference>
<dbReference type="Proteomes" id="UP000324222">
    <property type="component" value="Unassembled WGS sequence"/>
</dbReference>
<comment type="caution">
    <text evidence="6">The sequence shown here is derived from an EMBL/GenBank/DDBJ whole genome shotgun (WGS) entry which is preliminary data.</text>
</comment>
<dbReference type="OrthoDB" id="9995210at2759"/>
<evidence type="ECO:0000313" key="6">
    <source>
        <dbReference type="EMBL" id="MPC31776.1"/>
    </source>
</evidence>
<dbReference type="PANTHER" id="PTHR12544">
    <property type="entry name" value="GLUTAMINASE"/>
    <property type="match status" value="1"/>
</dbReference>
<reference evidence="6 7" key="1">
    <citation type="submission" date="2019-05" db="EMBL/GenBank/DDBJ databases">
        <title>Another draft genome of Portunus trituberculatus and its Hox gene families provides insights of decapod evolution.</title>
        <authorList>
            <person name="Jeong J.-H."/>
            <person name="Song I."/>
            <person name="Kim S."/>
            <person name="Choi T."/>
            <person name="Kim D."/>
            <person name="Ryu S."/>
            <person name="Kim W."/>
        </authorList>
    </citation>
    <scope>NUCLEOTIDE SEQUENCE [LARGE SCALE GENOMIC DNA]</scope>
    <source>
        <tissue evidence="6">Muscle</tissue>
    </source>
</reference>
<organism evidence="6 7">
    <name type="scientific">Portunus trituberculatus</name>
    <name type="common">Swimming crab</name>
    <name type="synonym">Neptunus trituberculatus</name>
    <dbReference type="NCBI Taxonomy" id="210409"/>
    <lineage>
        <taxon>Eukaryota</taxon>
        <taxon>Metazoa</taxon>
        <taxon>Ecdysozoa</taxon>
        <taxon>Arthropoda</taxon>
        <taxon>Crustacea</taxon>
        <taxon>Multicrustacea</taxon>
        <taxon>Malacostraca</taxon>
        <taxon>Eumalacostraca</taxon>
        <taxon>Eucarida</taxon>
        <taxon>Decapoda</taxon>
        <taxon>Pleocyemata</taxon>
        <taxon>Brachyura</taxon>
        <taxon>Eubrachyura</taxon>
        <taxon>Portunoidea</taxon>
        <taxon>Portunidae</taxon>
        <taxon>Portuninae</taxon>
        <taxon>Portunus</taxon>
    </lineage>
</organism>
<evidence type="ECO:0000256" key="4">
    <source>
        <dbReference type="ARBA" id="ARBA00022801"/>
    </source>
</evidence>
<comment type="subunit">
    <text evidence="2">Homotetramer.</text>
</comment>
<keyword evidence="4" id="KW-0378">Hydrolase</keyword>
<dbReference type="EC" id="3.5.1.2" evidence="3"/>
<accession>A0A5B7EF06</accession>
<dbReference type="PANTHER" id="PTHR12544:SF29">
    <property type="entry name" value="GLUTAMINASE"/>
    <property type="match status" value="1"/>
</dbReference>
<dbReference type="GO" id="GO:0006543">
    <property type="term" value="P:L-glutamine catabolic process"/>
    <property type="evidence" value="ECO:0007669"/>
    <property type="project" value="TreeGrafter"/>
</dbReference>
<protein>
    <recommendedName>
        <fullName evidence="3">glutaminase</fullName>
        <ecNumber evidence="3">3.5.1.2</ecNumber>
    </recommendedName>
</protein>
<dbReference type="InterPro" id="IPR012338">
    <property type="entry name" value="Beta-lactam/transpept-like"/>
</dbReference>
<dbReference type="GO" id="GO:0004359">
    <property type="term" value="F:glutaminase activity"/>
    <property type="evidence" value="ECO:0007669"/>
    <property type="project" value="UniProtKB-EC"/>
</dbReference>
<evidence type="ECO:0000256" key="2">
    <source>
        <dbReference type="ARBA" id="ARBA00011881"/>
    </source>
</evidence>
<evidence type="ECO:0000256" key="1">
    <source>
        <dbReference type="ARBA" id="ARBA00011076"/>
    </source>
</evidence>
<dbReference type="SUPFAM" id="SSF56601">
    <property type="entry name" value="beta-lactamase/transpeptidase-like"/>
    <property type="match status" value="1"/>
</dbReference>
<proteinExistence type="inferred from homology"/>
<evidence type="ECO:0000256" key="5">
    <source>
        <dbReference type="ARBA" id="ARBA00049534"/>
    </source>
</evidence>
<evidence type="ECO:0000256" key="3">
    <source>
        <dbReference type="ARBA" id="ARBA00012918"/>
    </source>
</evidence>
<dbReference type="Pfam" id="PF04960">
    <property type="entry name" value="Glutaminase"/>
    <property type="match status" value="1"/>
</dbReference>
<evidence type="ECO:0000313" key="7">
    <source>
        <dbReference type="Proteomes" id="UP000324222"/>
    </source>
</evidence>
<keyword evidence="7" id="KW-1185">Reference proteome</keyword>
<dbReference type="AlphaFoldDB" id="A0A5B7EF06"/>
<dbReference type="InterPro" id="IPR015868">
    <property type="entry name" value="Glutaminase"/>
</dbReference>